<reference evidence="1" key="1">
    <citation type="submission" date="2019-01" db="EMBL/GenBank/DDBJ databases">
        <authorList>
            <consortium name="Genoscope - CEA"/>
            <person name="William W."/>
        </authorList>
    </citation>
    <scope>NUCLEOTIDE SEQUENCE</scope>
    <source>
        <strain evidence="1">CR-1</strain>
    </source>
</reference>
<dbReference type="EMBL" id="CAACVI010000023">
    <property type="protein sequence ID" value="VEN74236.1"/>
    <property type="molecule type" value="Genomic_DNA"/>
</dbReference>
<dbReference type="Pfam" id="PF19676">
    <property type="entry name" value="DUF6178"/>
    <property type="match status" value="1"/>
</dbReference>
<organism evidence="1">
    <name type="scientific">uncultured Desulfobacteraceae bacterium</name>
    <dbReference type="NCBI Taxonomy" id="218296"/>
    <lineage>
        <taxon>Bacteria</taxon>
        <taxon>Pseudomonadati</taxon>
        <taxon>Thermodesulfobacteriota</taxon>
        <taxon>Desulfobacteria</taxon>
        <taxon>Desulfobacterales</taxon>
        <taxon>Desulfobacteraceae</taxon>
        <taxon>environmental samples</taxon>
    </lineage>
</organism>
<proteinExistence type="predicted"/>
<gene>
    <name evidence="1" type="ORF">EPICR_30171</name>
</gene>
<evidence type="ECO:0000313" key="1">
    <source>
        <dbReference type="EMBL" id="VEN74236.1"/>
    </source>
</evidence>
<sequence>MTPPQKKMSPARRLAELAEVRKSVFSMRSEKALDTILNAPSPPALVHSFSKQDFYLLIHKIGIEDSFELLSLASSRQWEHILDMETWEKDRFQVPAAVRWLGLLLRADPRRLTRWSLEDKAPFFSLLLSRTVEVKIREHDQDPSVFEDDFFTFDDVFYLRVKGDFFEDDAPDAERERVFTALTEFLKLLADQDHKAFQWALLESSSVIPAESEEDMFKTRLARLEEEGLPPFHEAIGIYQPAPFPKTGAGAPVKEETFAHTSGPAPGFLPEMIIKGGPFERALASLDPDDDLKDRVKTQFAMLCDRVIIADLKTIRDPGQLRDAVKKACGYLNCALERLQEMETQKDRRTPPGDILRRHSLENLFRAGYGLALALKRRAGQWAEKSWWKSRGLALDFWDEEWMGVLGGLFLKRPLFFENRREENVMYREFFSGKDLASAENDLEAIIEMDRTLSMMPIERAFSPKGFLTFKSLLLTMWAKDFLNAPEKNAPLETREMARLFEALWPDGEKSPPLGDGVKESFLKWIADASGQSPADLSRSLGAAFEGLFAELESERWDFKKGDIDPRRVRLFLTA</sequence>
<protein>
    <submittedName>
        <fullName evidence="1">Uncharacterized protein</fullName>
    </submittedName>
</protein>
<accession>A0A484HKW6</accession>
<dbReference type="InterPro" id="IPR045750">
    <property type="entry name" value="DUF6178"/>
</dbReference>
<dbReference type="AlphaFoldDB" id="A0A484HKW6"/>
<name>A0A484HKW6_9BACT</name>